<reference evidence="2 3" key="1">
    <citation type="journal article" date="2008" name="J. Bacteriol.">
        <title>Comparative genome analysis of 'Candidatus Phytoplasma australiense' (subgroup tuf-Australia I; rp-A) and 'Ca. Phytoplasma asteris' strains OY-M and AY-WB.</title>
        <authorList>
            <person name="Tran-Nguyen L.T."/>
            <person name="Kube M."/>
            <person name="Schneider B."/>
            <person name="Reinhardt R."/>
            <person name="Gibb K.S."/>
        </authorList>
    </citation>
    <scope>NUCLEOTIDE SEQUENCE [LARGE SCALE GENOMIC DNA]</scope>
</reference>
<gene>
    <name evidence="2" type="ordered locus">PA0442</name>
</gene>
<name>B1VA04_PHYAS</name>
<dbReference type="eggNOG" id="COG2849">
    <property type="taxonomic scope" value="Bacteria"/>
</dbReference>
<dbReference type="KEGG" id="pal:PA0442"/>
<dbReference type="Proteomes" id="UP000008323">
    <property type="component" value="Chromosome"/>
</dbReference>
<evidence type="ECO:0000313" key="3">
    <source>
        <dbReference type="Proteomes" id="UP000008323"/>
    </source>
</evidence>
<evidence type="ECO:0008006" key="4">
    <source>
        <dbReference type="Google" id="ProtNLM"/>
    </source>
</evidence>
<evidence type="ECO:0000313" key="2">
    <source>
        <dbReference type="EMBL" id="CAM11776.1"/>
    </source>
</evidence>
<dbReference type="AlphaFoldDB" id="B1VA04"/>
<keyword evidence="1" id="KW-0175">Coiled coil</keyword>
<organism evidence="2 3">
    <name type="scientific">Phytoplasma australiense</name>
    <dbReference type="NCBI Taxonomy" id="59748"/>
    <lineage>
        <taxon>Bacteria</taxon>
        <taxon>Bacillati</taxon>
        <taxon>Mycoplasmatota</taxon>
        <taxon>Mollicutes</taxon>
        <taxon>Acholeplasmatales</taxon>
        <taxon>Acholeplasmataceae</taxon>
        <taxon>Candidatus Phytoplasma</taxon>
        <taxon>16SrXII (Stolbur group)</taxon>
    </lineage>
</organism>
<dbReference type="EMBL" id="AM422018">
    <property type="protein sequence ID" value="CAM11776.1"/>
    <property type="molecule type" value="Genomic_DNA"/>
</dbReference>
<proteinExistence type="predicted"/>
<feature type="coiled-coil region" evidence="1">
    <location>
        <begin position="240"/>
        <end position="283"/>
    </location>
</feature>
<evidence type="ECO:0000256" key="1">
    <source>
        <dbReference type="SAM" id="Coils"/>
    </source>
</evidence>
<protein>
    <recommendedName>
        <fullName evidence="4">Sequence-variable mosaic (SVM) signal sequence domain-containing protein</fullName>
    </recommendedName>
</protein>
<accession>B1VA04</accession>
<sequence length="494" mass="58365">MLLIIIFNFVPSINTHSSYFHSQNKTKIKLADYETLQQEWLATQPKMKRYDIPVLSKEIIPEILKYFNIETSTYGLDKSTYNPYAKNIFYWKLKNPPAGLLGVYFKARKNPFKIKYPKDDDEYTLDDLLKYEIAIEEAFVFWDIQQKTQEEKDNMELIFINHFVDQSKEEAIKNYLIQHKTNQEPKLIKLGCYNITPTTGLIAPLPLGGLGGIEIEAIYFDDGIRLLPENQKTRSLKGIIKFREELIKDYQTELNQTEDERRKKLLTKQIVSLQEEIKELYQEIIKQQTYTIEDLLKLSNGAKNIYLFSFNTQKRIKSIELPDAIDPYQAIRDWKRDNNLFDYEGEFILKTFIVNDPLILPPPFNKEINLSCKINQLENIFKTEKKKFLISCQDVEPKKDFFQIYKSKYVDWLNQCYIKPGISYSAKEIRNKFGRSSRDIYNEEGKKCRYYYVTNTFIDDWYVNGIECSGSNNTFSNFYDTTPPPKKPQELNIN</sequence>